<dbReference type="RefSeq" id="WP_020156098.1">
    <property type="nucleotide sequence ID" value="NZ_JBAIZG010000058.1"/>
</dbReference>
<dbReference type="PATRIC" id="fig|301148.3.peg.4016"/>
<evidence type="ECO:0000256" key="1">
    <source>
        <dbReference type="ARBA" id="ARBA00005118"/>
    </source>
</evidence>
<dbReference type="PIRSF" id="PIRSF000723">
    <property type="entry name" value="Carbamate_kin"/>
    <property type="match status" value="1"/>
</dbReference>
<dbReference type="PANTHER" id="PTHR30409:SF1">
    <property type="entry name" value="CARBAMATE KINASE-RELATED"/>
    <property type="match status" value="1"/>
</dbReference>
<dbReference type="Pfam" id="PF00696">
    <property type="entry name" value="AA_kinase"/>
    <property type="match status" value="1"/>
</dbReference>
<organism evidence="11 13">
    <name type="scientific">Caldibacillus debilis</name>
    <dbReference type="NCBI Taxonomy" id="301148"/>
    <lineage>
        <taxon>Bacteria</taxon>
        <taxon>Bacillati</taxon>
        <taxon>Bacillota</taxon>
        <taxon>Bacilli</taxon>
        <taxon>Bacillales</taxon>
        <taxon>Bacillaceae</taxon>
        <taxon>Caldibacillus</taxon>
    </lineage>
</organism>
<name>A0A150LYS5_9BACI</name>
<evidence type="ECO:0000256" key="2">
    <source>
        <dbReference type="ARBA" id="ARBA00011066"/>
    </source>
</evidence>
<dbReference type="PANTHER" id="PTHR30409">
    <property type="entry name" value="CARBAMATE KINASE"/>
    <property type="match status" value="1"/>
</dbReference>
<accession>A0A150LYS5</accession>
<evidence type="ECO:0000256" key="8">
    <source>
        <dbReference type="NCBIfam" id="TIGR00746"/>
    </source>
</evidence>
<dbReference type="FunFam" id="3.40.1160.10:FF:000007">
    <property type="entry name" value="Carbamate kinase"/>
    <property type="match status" value="1"/>
</dbReference>
<keyword evidence="4" id="KW-0056">Arginine metabolism</keyword>
<reference evidence="12 14" key="2">
    <citation type="submission" date="2018-03" db="EMBL/GenBank/DDBJ databases">
        <authorList>
            <person name="Keele B.F."/>
        </authorList>
    </citation>
    <scope>NUCLEOTIDE SEQUENCE [LARGE SCALE GENOMIC DNA]</scope>
    <source>
        <strain evidence="12">ZCTH4_d</strain>
    </source>
</reference>
<dbReference type="GO" id="GO:0019546">
    <property type="term" value="P:L-arginine deiminase pathway"/>
    <property type="evidence" value="ECO:0007669"/>
    <property type="project" value="TreeGrafter"/>
</dbReference>
<evidence type="ECO:0000313" key="13">
    <source>
        <dbReference type="Proteomes" id="UP000075683"/>
    </source>
</evidence>
<reference evidence="11 13" key="1">
    <citation type="submission" date="2016-01" db="EMBL/GenBank/DDBJ databases">
        <title>Draft Genome Sequences of Seven Thermophilic Sporeformers Isolated from Foods.</title>
        <authorList>
            <person name="Berendsen E.M."/>
            <person name="Wells-Bennik M.H."/>
            <person name="Krawcyk A.O."/>
            <person name="De Jong A."/>
            <person name="Holsappel S."/>
            <person name="Eijlander R.T."/>
            <person name="Kuipers O.P."/>
        </authorList>
    </citation>
    <scope>NUCLEOTIDE SEQUENCE [LARGE SCALE GENOMIC DNA]</scope>
    <source>
        <strain evidence="11 13">B4135</strain>
    </source>
</reference>
<dbReference type="GO" id="GO:0005829">
    <property type="term" value="C:cytosol"/>
    <property type="evidence" value="ECO:0007669"/>
    <property type="project" value="TreeGrafter"/>
</dbReference>
<keyword evidence="5 9" id="KW-0808">Transferase</keyword>
<sequence length="314" mass="33910">MEREKVVIALGGNAIQAGDGTAESQQKAIAETAVQLAEIIKLGYQVVITHGNGPQVGNILLQQIKADSKQTPAMPLDTCGAMSQGMIGYWLEKEMDARLRAEGIDKEVAAIVTRVEVDPKDPAFENPTKPIGPFYSEEEAKKIMEETGAVFREDAGRGWRRVVPSPKPVKIMEYKIIETLIENGYIVIAAGGGGVPVYREEGKIVGVEGVIDKDFASQKLAELIDADILLILTEVETAYINFKKPGQEALREITAKKAREYVEQGQFAQGSMLPKVEAAIAFAESKPGRKGIITSLDKGLDALLGKTGTVITAE</sequence>
<dbReference type="CDD" id="cd04235">
    <property type="entry name" value="AAK_CK"/>
    <property type="match status" value="1"/>
</dbReference>
<evidence type="ECO:0000313" key="11">
    <source>
        <dbReference type="EMBL" id="KYD17460.1"/>
    </source>
</evidence>
<gene>
    <name evidence="12" type="primary">arcC</name>
    <name evidence="11" type="ORF">B4135_2482</name>
    <name evidence="12" type="ORF">C6P37_07745</name>
</gene>
<comment type="pathway">
    <text evidence="1">Metabolic intermediate metabolism; carbamoyl phosphate degradation; CO(2) and NH(3) from carbamoyl phosphate: step 1/1.</text>
</comment>
<dbReference type="OrthoDB" id="9766717at2"/>
<keyword evidence="6 9" id="KW-0418">Kinase</keyword>
<dbReference type="PRINTS" id="PR01469">
    <property type="entry name" value="CARBMTKINASE"/>
</dbReference>
<dbReference type="SUPFAM" id="SSF53633">
    <property type="entry name" value="Carbamate kinase-like"/>
    <property type="match status" value="1"/>
</dbReference>
<dbReference type="EMBL" id="LQYT01000056">
    <property type="protein sequence ID" value="KYD17460.1"/>
    <property type="molecule type" value="Genomic_DNA"/>
</dbReference>
<evidence type="ECO:0000256" key="6">
    <source>
        <dbReference type="ARBA" id="ARBA00022777"/>
    </source>
</evidence>
<dbReference type="EMBL" id="QEWE01000016">
    <property type="protein sequence ID" value="REJ28532.1"/>
    <property type="molecule type" value="Genomic_DNA"/>
</dbReference>
<dbReference type="UniPathway" id="UPA00996">
    <property type="reaction ID" value="UER00366"/>
</dbReference>
<evidence type="ECO:0000256" key="4">
    <source>
        <dbReference type="ARBA" id="ARBA00022503"/>
    </source>
</evidence>
<comment type="catalytic activity">
    <reaction evidence="7">
        <text>hydrogencarbonate + NH4(+) + ATP = carbamoyl phosphate + ADP + H2O + H(+)</text>
        <dbReference type="Rhea" id="RHEA:10152"/>
        <dbReference type="ChEBI" id="CHEBI:15377"/>
        <dbReference type="ChEBI" id="CHEBI:15378"/>
        <dbReference type="ChEBI" id="CHEBI:17544"/>
        <dbReference type="ChEBI" id="CHEBI:28938"/>
        <dbReference type="ChEBI" id="CHEBI:30616"/>
        <dbReference type="ChEBI" id="CHEBI:58228"/>
        <dbReference type="ChEBI" id="CHEBI:456216"/>
        <dbReference type="EC" id="2.7.2.2"/>
    </reaction>
</comment>
<dbReference type="InterPro" id="IPR001048">
    <property type="entry name" value="Asp/Glu/Uridylate_kinase"/>
</dbReference>
<dbReference type="AlphaFoldDB" id="A0A150LYS5"/>
<protein>
    <recommendedName>
        <fullName evidence="3 8">Carbamate kinase</fullName>
    </recommendedName>
</protein>
<dbReference type="Proteomes" id="UP000257014">
    <property type="component" value="Unassembled WGS sequence"/>
</dbReference>
<dbReference type="NCBIfam" id="TIGR00746">
    <property type="entry name" value="arcC"/>
    <property type="match status" value="1"/>
</dbReference>
<evidence type="ECO:0000313" key="14">
    <source>
        <dbReference type="Proteomes" id="UP000257014"/>
    </source>
</evidence>
<comment type="caution">
    <text evidence="11">The sequence shown here is derived from an EMBL/GenBank/DDBJ whole genome shotgun (WGS) entry which is preliminary data.</text>
</comment>
<dbReference type="InterPro" id="IPR036393">
    <property type="entry name" value="AceGlu_kinase-like_sf"/>
</dbReference>
<proteinExistence type="inferred from homology"/>
<evidence type="ECO:0000259" key="10">
    <source>
        <dbReference type="Pfam" id="PF00696"/>
    </source>
</evidence>
<comment type="similarity">
    <text evidence="2 9">Belongs to the carbamate kinase family.</text>
</comment>
<dbReference type="Proteomes" id="UP000075683">
    <property type="component" value="Unassembled WGS sequence"/>
</dbReference>
<evidence type="ECO:0000313" key="12">
    <source>
        <dbReference type="EMBL" id="REJ28532.1"/>
    </source>
</evidence>
<evidence type="ECO:0000256" key="7">
    <source>
        <dbReference type="ARBA" id="ARBA00048467"/>
    </source>
</evidence>
<feature type="domain" description="Aspartate/glutamate/uridylate kinase" evidence="10">
    <location>
        <begin position="5"/>
        <end position="286"/>
    </location>
</feature>
<evidence type="ECO:0000256" key="3">
    <source>
        <dbReference type="ARBA" id="ARBA00013070"/>
    </source>
</evidence>
<dbReference type="Gene3D" id="3.40.1160.10">
    <property type="entry name" value="Acetylglutamate kinase-like"/>
    <property type="match status" value="1"/>
</dbReference>
<dbReference type="InterPro" id="IPR003964">
    <property type="entry name" value="Carb_kinase"/>
</dbReference>
<dbReference type="STRING" id="301148.B4135_2482"/>
<evidence type="ECO:0000256" key="9">
    <source>
        <dbReference type="PIRNR" id="PIRNR000723"/>
    </source>
</evidence>
<evidence type="ECO:0000256" key="5">
    <source>
        <dbReference type="ARBA" id="ARBA00022679"/>
    </source>
</evidence>
<dbReference type="GO" id="GO:0008804">
    <property type="term" value="F:carbamate kinase activity"/>
    <property type="evidence" value="ECO:0007669"/>
    <property type="project" value="UniProtKB-UniRule"/>
</dbReference>
<dbReference type="NCBIfam" id="NF009007">
    <property type="entry name" value="PRK12352.1"/>
    <property type="match status" value="1"/>
</dbReference>